<evidence type="ECO:0000256" key="4">
    <source>
        <dbReference type="SAM" id="SignalP"/>
    </source>
</evidence>
<dbReference type="PRINTS" id="PR01852">
    <property type="entry name" value="SIBAPROTEIN"/>
</dbReference>
<feature type="region of interest" description="Disordered" evidence="3">
    <location>
        <begin position="248"/>
        <end position="324"/>
    </location>
</feature>
<dbReference type="Pfam" id="PF24568">
    <property type="entry name" value="CC_PcsB"/>
    <property type="match status" value="1"/>
</dbReference>
<dbReference type="EMBL" id="AEPV01000033">
    <property type="protein sequence ID" value="EFU74260.1"/>
    <property type="molecule type" value="Genomic_DNA"/>
</dbReference>
<keyword evidence="2" id="KW-0175">Coiled coil</keyword>
<dbReference type="eggNOG" id="COG3942">
    <property type="taxonomic scope" value="Bacteria"/>
</dbReference>
<reference evidence="6 7" key="1">
    <citation type="submission" date="2010-12" db="EMBL/GenBank/DDBJ databases">
        <authorList>
            <person name="Muzny D."/>
            <person name="Qin X."/>
            <person name="Deng J."/>
            <person name="Jiang H."/>
            <person name="Liu Y."/>
            <person name="Qu J."/>
            <person name="Song X.-Z."/>
            <person name="Zhang L."/>
            <person name="Thornton R."/>
            <person name="Coyle M."/>
            <person name="Francisco L."/>
            <person name="Jackson L."/>
            <person name="Javaid M."/>
            <person name="Korchina V."/>
            <person name="Kovar C."/>
            <person name="Mata R."/>
            <person name="Mathew T."/>
            <person name="Ngo R."/>
            <person name="Nguyen L."/>
            <person name="Nguyen N."/>
            <person name="Okwuonu G."/>
            <person name="Ongeri F."/>
            <person name="Pham C."/>
            <person name="Simmons D."/>
            <person name="Wilczek-Boney K."/>
            <person name="Hale W."/>
            <person name="Jakkamsetti A."/>
            <person name="Pham P."/>
            <person name="Ruth R."/>
            <person name="San Lucas F."/>
            <person name="Warren J."/>
            <person name="Zhang J."/>
            <person name="Zhao Z."/>
            <person name="Zhou C."/>
            <person name="Zhu D."/>
            <person name="Lee S."/>
            <person name="Bess C."/>
            <person name="Blankenburg K."/>
            <person name="Forbes L."/>
            <person name="Fu Q."/>
            <person name="Gubbala S."/>
            <person name="Hirani K."/>
            <person name="Jayaseelan J.C."/>
            <person name="Lara F."/>
            <person name="Munidasa M."/>
            <person name="Palculict T."/>
            <person name="Patil S."/>
            <person name="Pu L.-L."/>
            <person name="Saada N."/>
            <person name="Tang L."/>
            <person name="Weissenberger G."/>
            <person name="Zhu Y."/>
            <person name="Hemphill L."/>
            <person name="Shang Y."/>
            <person name="Youmans B."/>
            <person name="Ayvaz T."/>
            <person name="Ross M."/>
            <person name="Santibanez J."/>
            <person name="Aqrawi P."/>
            <person name="Gross S."/>
            <person name="Joshi V."/>
            <person name="Fowler G."/>
            <person name="Nazareth L."/>
            <person name="Reid J."/>
            <person name="Worley K."/>
            <person name="Petrosino J."/>
            <person name="Highlander S."/>
            <person name="Gibbs R."/>
        </authorList>
    </citation>
    <scope>NUCLEOTIDE SEQUENCE [LARGE SCALE GENOMIC DNA]</scope>
    <source>
        <strain evidence="7">DSM 15952 / CCUG 50447 / LMG 22039 / TP 1.5</strain>
    </source>
</reference>
<dbReference type="AlphaFoldDB" id="E6LEQ9"/>
<dbReference type="Pfam" id="PF05257">
    <property type="entry name" value="CHAP"/>
    <property type="match status" value="1"/>
</dbReference>
<keyword evidence="1 4" id="KW-0732">Signal</keyword>
<evidence type="ECO:0000259" key="5">
    <source>
        <dbReference type="PROSITE" id="PS50911"/>
    </source>
</evidence>
<dbReference type="PATRIC" id="fig|888064.11.peg.1634"/>
<feature type="domain" description="Peptidase C51" evidence="5">
    <location>
        <begin position="308"/>
        <end position="428"/>
    </location>
</feature>
<comment type="caution">
    <text evidence="6">The sequence shown here is derived from an EMBL/GenBank/DDBJ whole genome shotgun (WGS) entry which is preliminary data.</text>
</comment>
<evidence type="ECO:0000256" key="2">
    <source>
        <dbReference type="SAM" id="Coils"/>
    </source>
</evidence>
<feature type="compositionally biased region" description="Basic and acidic residues" evidence="3">
    <location>
        <begin position="248"/>
        <end position="262"/>
    </location>
</feature>
<dbReference type="Gene3D" id="6.10.250.3150">
    <property type="match status" value="1"/>
</dbReference>
<evidence type="ECO:0000256" key="3">
    <source>
        <dbReference type="SAM" id="MobiDB-lite"/>
    </source>
</evidence>
<keyword evidence="7" id="KW-1185">Reference proteome</keyword>
<feature type="chain" id="PRO_5010175650" evidence="4">
    <location>
        <begin position="28"/>
        <end position="430"/>
    </location>
</feature>
<dbReference type="RefSeq" id="WP_007207870.1">
    <property type="nucleotide sequence ID" value="NZ_GL622241.1"/>
</dbReference>
<organism evidence="6 7">
    <name type="scientific">Enterococcus italicus (strain DSM 15952 / CCUG 50447 / LMG 22039 / TP 1.5)</name>
    <dbReference type="NCBI Taxonomy" id="888064"/>
    <lineage>
        <taxon>Bacteria</taxon>
        <taxon>Bacillati</taxon>
        <taxon>Bacillota</taxon>
        <taxon>Bacilli</taxon>
        <taxon>Lactobacillales</taxon>
        <taxon>Enterococcaceae</taxon>
        <taxon>Enterococcus</taxon>
    </lineage>
</organism>
<name>E6LEQ9_ENTI1</name>
<dbReference type="HOGENOM" id="CLU_034085_2_2_9"/>
<dbReference type="PROSITE" id="PS50911">
    <property type="entry name" value="CHAP"/>
    <property type="match status" value="1"/>
</dbReference>
<dbReference type="InterPro" id="IPR038765">
    <property type="entry name" value="Papain-like_cys_pep_sf"/>
</dbReference>
<feature type="signal peptide" evidence="4">
    <location>
        <begin position="1"/>
        <end position="27"/>
    </location>
</feature>
<dbReference type="InterPro" id="IPR009148">
    <property type="entry name" value="PcsB-like"/>
</dbReference>
<proteinExistence type="predicted"/>
<dbReference type="STRING" id="888064.HMPREF9088_0849"/>
<gene>
    <name evidence="6" type="ORF">HMPREF9088_0849</name>
</gene>
<dbReference type="OrthoDB" id="2409959at2"/>
<evidence type="ECO:0000256" key="1">
    <source>
        <dbReference type="ARBA" id="ARBA00022729"/>
    </source>
</evidence>
<dbReference type="eggNOG" id="COG3883">
    <property type="taxonomic scope" value="Bacteria"/>
</dbReference>
<evidence type="ECO:0000313" key="7">
    <source>
        <dbReference type="Proteomes" id="UP000010296"/>
    </source>
</evidence>
<dbReference type="Gene3D" id="3.90.1720.10">
    <property type="entry name" value="endopeptidase domain like (from Nostoc punctiforme)"/>
    <property type="match status" value="1"/>
</dbReference>
<sequence>MKKRIFASIFLSSIILTTVAAPSIAVADTYDDQISQKNSEISNLENQQTSTQAQIDTLESQVATINAKSDEVVAQQKVLAAESKQLKQEIADLEVRIEKRTETMKNQARDVQVNGQDTSFVDAVLSADSLSDAVSRVQAVNTFIKANNTLIEQQKEDQEAVKAKEAANSEKIESYQKYQVQLDTQKKELQATQAELAVLKTSLAIQQATKEDEKEALVKQKAEAEAEQKRILAAQAAEAAAKKAAEQAEAKAKEEAEAKAAEQAKAQSNATTTSTTESAVTESNTATSTSKATTTSTVASSSQATTSSSTSTSSVSTTTQVTDTSNTYPVGQCTWFVKNRATWVGNRWGNANQWPASARANGFRVDNSPEVGSVVVFLNGAQYSDATYGHVGYVISVANGVITIEEGNYAGQSYNVRQITTEGTVFIHQN</sequence>
<evidence type="ECO:0000313" key="6">
    <source>
        <dbReference type="EMBL" id="EFU74260.1"/>
    </source>
</evidence>
<dbReference type="Proteomes" id="UP000010296">
    <property type="component" value="Unassembled WGS sequence"/>
</dbReference>
<dbReference type="InterPro" id="IPR007921">
    <property type="entry name" value="CHAP_dom"/>
</dbReference>
<protein>
    <submittedName>
        <fullName evidence="6">CHAP domain protein</fullName>
    </submittedName>
</protein>
<dbReference type="InterPro" id="IPR057309">
    <property type="entry name" value="PcsB_CC"/>
</dbReference>
<accession>E6LEQ9</accession>
<feature type="coiled-coil region" evidence="2">
    <location>
        <begin position="27"/>
        <end position="103"/>
    </location>
</feature>
<feature type="compositionally biased region" description="Low complexity" evidence="3">
    <location>
        <begin position="263"/>
        <end position="324"/>
    </location>
</feature>
<dbReference type="SUPFAM" id="SSF54001">
    <property type="entry name" value="Cysteine proteinases"/>
    <property type="match status" value="1"/>
</dbReference>